<evidence type="ECO:0000313" key="1">
    <source>
        <dbReference type="EMBL" id="QUR66163.1"/>
    </source>
</evidence>
<sequence>MGDTIETSWEALSVTGSGHAYVGVSCADPVRGVIGVLAYDPRLGRGSVSAMAGNHAI</sequence>
<dbReference type="KEGG" id="mspg:F6B93_02865"/>
<organism evidence="1 2">
    <name type="scientific">Mycobacterium spongiae</name>
    <dbReference type="NCBI Taxonomy" id="886343"/>
    <lineage>
        <taxon>Bacteria</taxon>
        <taxon>Bacillati</taxon>
        <taxon>Actinomycetota</taxon>
        <taxon>Actinomycetes</taxon>
        <taxon>Mycobacteriales</taxon>
        <taxon>Mycobacteriaceae</taxon>
        <taxon>Mycobacterium</taxon>
    </lineage>
</organism>
<reference evidence="1" key="1">
    <citation type="submission" date="2019-12" db="EMBL/GenBank/DDBJ databases">
        <title>Mycobacterium spongiae sp. nov.</title>
        <authorList>
            <person name="Stinear T."/>
        </authorList>
    </citation>
    <scope>NUCLEOTIDE SEQUENCE</scope>
    <source>
        <strain evidence="1">FSD4b-SM</strain>
    </source>
</reference>
<gene>
    <name evidence="1" type="ORF">F6B93_02865</name>
</gene>
<protein>
    <submittedName>
        <fullName evidence="1">Uncharacterized protein</fullName>
    </submittedName>
</protein>
<proteinExistence type="predicted"/>
<keyword evidence="2" id="KW-1185">Reference proteome</keyword>
<evidence type="ECO:0000313" key="2">
    <source>
        <dbReference type="Proteomes" id="UP000682202"/>
    </source>
</evidence>
<dbReference type="RefSeq" id="WP_211697642.1">
    <property type="nucleotide sequence ID" value="NZ_CP046600.1"/>
</dbReference>
<dbReference type="Proteomes" id="UP000682202">
    <property type="component" value="Chromosome"/>
</dbReference>
<name>A0A975PW04_9MYCO</name>
<dbReference type="EMBL" id="CP046600">
    <property type="protein sequence ID" value="QUR66163.1"/>
    <property type="molecule type" value="Genomic_DNA"/>
</dbReference>
<dbReference type="AlphaFoldDB" id="A0A975PW04"/>
<accession>A0A975PW04</accession>